<dbReference type="Gene3D" id="1.10.10.1150">
    <property type="entry name" value="Coenzyme PQQ synthesis protein D (PqqD)"/>
    <property type="match status" value="1"/>
</dbReference>
<evidence type="ECO:0000256" key="1">
    <source>
        <dbReference type="ARBA" id="ARBA00004886"/>
    </source>
</evidence>
<dbReference type="InterPro" id="IPR008792">
    <property type="entry name" value="PQQD"/>
</dbReference>
<evidence type="ECO:0000256" key="3">
    <source>
        <dbReference type="ARBA" id="ARBA00022905"/>
    </source>
</evidence>
<comment type="pathway">
    <text evidence="1 4">Cofactor biosynthesis; pyrroloquinoline quinone biosynthesis.</text>
</comment>
<comment type="function">
    <text evidence="4">Functions as a PqqA binding protein and presents PqqA to PqqE, in the pyrroloquinoline quinone (PQQ) biosynthetic pathway.</text>
</comment>
<evidence type="ECO:0000256" key="4">
    <source>
        <dbReference type="HAMAP-Rule" id="MF_00655"/>
    </source>
</evidence>
<dbReference type="UniPathway" id="UPA00539"/>
<evidence type="ECO:0000313" key="6">
    <source>
        <dbReference type="EMBL" id="MDM1696238.1"/>
    </source>
</evidence>
<dbReference type="KEGG" id="pbb:AKN87_02730"/>
<sequence length="92" mass="10556">MSIELTAIPRIRRGFRLQWEEVQQGYVLLYPEGMIQLNLSAASILQQVNAEQNVEQIIQALQLQFPEADAALTDDVLAFLEEAYAKFWIENC</sequence>
<accession>A0A0K1XBV5</accession>
<dbReference type="InterPro" id="IPR041881">
    <property type="entry name" value="PqqD_sf"/>
</dbReference>
<keyword evidence="7" id="KW-1185">Reference proteome</keyword>
<dbReference type="NCBIfam" id="TIGR03859">
    <property type="entry name" value="PQQ_PqqD"/>
    <property type="match status" value="1"/>
</dbReference>
<reference evidence="6" key="3">
    <citation type="journal article" date="2022" name="Sci. Total Environ.">
        <title>Prevalence, transmission, and molecular epidemiology of tet(X)-positive bacteria among humans, animals, and environmental niches in China: An epidemiological, and genomic-based study.</title>
        <authorList>
            <person name="Dong N."/>
            <person name="Zeng Y."/>
            <person name="Cai C."/>
            <person name="Sun C."/>
            <person name="Lu J."/>
            <person name="Liu C."/>
            <person name="Zhou H."/>
            <person name="Sun Q."/>
            <person name="Shu L."/>
            <person name="Wang H."/>
            <person name="Wang Y."/>
            <person name="Wang S."/>
            <person name="Wu C."/>
            <person name="Chan E.W."/>
            <person name="Chen G."/>
            <person name="Shen Z."/>
            <person name="Chen S."/>
            <person name="Zhang R."/>
        </authorList>
    </citation>
    <scope>NUCLEOTIDE SEQUENCE</scope>
    <source>
        <strain evidence="6">DF46-2-2</strain>
    </source>
</reference>
<dbReference type="GO" id="GO:0018189">
    <property type="term" value="P:pyrroloquinoline quinone biosynthetic process"/>
    <property type="evidence" value="ECO:0007669"/>
    <property type="project" value="UniProtKB-UniRule"/>
</dbReference>
<proteinExistence type="inferred from homology"/>
<dbReference type="GO" id="GO:0048038">
    <property type="term" value="F:quinone binding"/>
    <property type="evidence" value="ECO:0007669"/>
    <property type="project" value="InterPro"/>
</dbReference>
<dbReference type="GeneID" id="93983184"/>
<dbReference type="RefSeq" id="WP_053099550.1">
    <property type="nucleotide sequence ID" value="NZ_CP012358.1"/>
</dbReference>
<dbReference type="NCBIfam" id="NF002535">
    <property type="entry name" value="PRK02079.1"/>
    <property type="match status" value="1"/>
</dbReference>
<dbReference type="OrthoDB" id="7356791at2"/>
<organism evidence="5 7">
    <name type="scientific">Thiopseudomonas alkaliphila</name>
    <dbReference type="NCBI Taxonomy" id="1697053"/>
    <lineage>
        <taxon>Bacteria</taxon>
        <taxon>Pseudomonadati</taxon>
        <taxon>Pseudomonadota</taxon>
        <taxon>Gammaproteobacteria</taxon>
        <taxon>Pseudomonadales</taxon>
        <taxon>Pseudomonadaceae</taxon>
        <taxon>Thiopseudomonas</taxon>
    </lineage>
</organism>
<dbReference type="PATRIC" id="fig|1697052.3.peg.529"/>
<dbReference type="STRING" id="1697053.AKN87_02730"/>
<evidence type="ECO:0000313" key="7">
    <source>
        <dbReference type="Proteomes" id="UP000063953"/>
    </source>
</evidence>
<dbReference type="AlphaFoldDB" id="A0A0K1XBV5"/>
<protein>
    <recommendedName>
        <fullName evidence="4">PqqA binding protein</fullName>
    </recommendedName>
    <alternativeName>
        <fullName evidence="4">Coenzyme PQQ synthesis protein D</fullName>
    </alternativeName>
    <alternativeName>
        <fullName evidence="4">Pyrroloquinoline quinone biosynthesis protein D</fullName>
    </alternativeName>
</protein>
<reference evidence="6" key="2">
    <citation type="submission" date="2020-06" db="EMBL/GenBank/DDBJ databases">
        <authorList>
            <person name="Dong N."/>
        </authorList>
    </citation>
    <scope>NUCLEOTIDE SEQUENCE</scope>
    <source>
        <strain evidence="6">DF46-2-2</strain>
    </source>
</reference>
<keyword evidence="3 4" id="KW-0884">PQQ biosynthesis</keyword>
<dbReference type="HAMAP" id="MF_00655">
    <property type="entry name" value="PQQ_syn_PqqD"/>
    <property type="match status" value="1"/>
</dbReference>
<dbReference type="EMBL" id="CP012365">
    <property type="protein sequence ID" value="AKX58647.1"/>
    <property type="molecule type" value="Genomic_DNA"/>
</dbReference>
<evidence type="ECO:0000256" key="2">
    <source>
        <dbReference type="ARBA" id="ARBA00011741"/>
    </source>
</evidence>
<reference evidence="5 7" key="1">
    <citation type="journal article" date="2015" name="Genome Announc.">
        <title>Genome Sequences of Oblitimonas alkaliphila gen. nov. sp. nov. (Proposed), a Novel Bacterium of the Pseudomonadaceae Family.</title>
        <authorList>
            <person name="Lauer A.C."/>
            <person name="Nicholson A.C."/>
            <person name="Humrighouse B.W."/>
            <person name="Emery B."/>
            <person name="Drobish A."/>
            <person name="Juieng P."/>
            <person name="Loparev V."/>
            <person name="McQuiston J.R."/>
        </authorList>
    </citation>
    <scope>NUCLEOTIDE SEQUENCE [LARGE SCALE GENOMIC DNA]</scope>
    <source>
        <strain evidence="5 7">E5571</strain>
    </source>
</reference>
<dbReference type="Pfam" id="PF05402">
    <property type="entry name" value="PqqD"/>
    <property type="match status" value="1"/>
</dbReference>
<dbReference type="EMBL" id="JACANB010000003">
    <property type="protein sequence ID" value="MDM1696238.1"/>
    <property type="molecule type" value="Genomic_DNA"/>
</dbReference>
<evidence type="ECO:0000313" key="5">
    <source>
        <dbReference type="EMBL" id="AKX58647.1"/>
    </source>
</evidence>
<dbReference type="Proteomes" id="UP000063953">
    <property type="component" value="Chromosome"/>
</dbReference>
<gene>
    <name evidence="4 6" type="primary">pqqD</name>
    <name evidence="5" type="ORF">AKN88_00835</name>
    <name evidence="6" type="ORF">HX099_06125</name>
</gene>
<dbReference type="Proteomes" id="UP001173465">
    <property type="component" value="Unassembled WGS sequence"/>
</dbReference>
<name>A0A0K1XBV5_9GAMM</name>
<comment type="subunit">
    <text evidence="2 4">Monomer. Interacts with PqqE.</text>
</comment>
<comment type="similarity">
    <text evidence="4">Belongs to the PqqD family.</text>
</comment>
<dbReference type="InterPro" id="IPR022479">
    <property type="entry name" value="PqqD_bac"/>
</dbReference>